<evidence type="ECO:0000256" key="1">
    <source>
        <dbReference type="SAM" id="MobiDB-lite"/>
    </source>
</evidence>
<dbReference type="EMBL" id="JAIPUX010000415">
    <property type="protein sequence ID" value="KAH0630729.1"/>
    <property type="molecule type" value="Genomic_DNA"/>
</dbReference>
<name>A0ABQ7TM07_PHRPL</name>
<keyword evidence="2" id="KW-0472">Membrane</keyword>
<evidence type="ECO:0000313" key="4">
    <source>
        <dbReference type="Proteomes" id="UP000826234"/>
    </source>
</evidence>
<feature type="compositionally biased region" description="Basic and acidic residues" evidence="1">
    <location>
        <begin position="82"/>
        <end position="96"/>
    </location>
</feature>
<keyword evidence="2" id="KW-0812">Transmembrane</keyword>
<feature type="transmembrane region" description="Helical" evidence="2">
    <location>
        <begin position="23"/>
        <end position="45"/>
    </location>
</feature>
<evidence type="ECO:0000256" key="2">
    <source>
        <dbReference type="SAM" id="Phobius"/>
    </source>
</evidence>
<gene>
    <name evidence="3" type="ORF">JD844_003912</name>
</gene>
<evidence type="ECO:0000313" key="3">
    <source>
        <dbReference type="EMBL" id="KAH0630729.1"/>
    </source>
</evidence>
<feature type="region of interest" description="Disordered" evidence="1">
    <location>
        <begin position="82"/>
        <end position="136"/>
    </location>
</feature>
<keyword evidence="4" id="KW-1185">Reference proteome</keyword>
<sequence>MEFWKGYAYSVKDPGQGSGHSDAMYVVVPLLGMALLIVIGLFIIWRCQLQKATRHRPSYAQSRYLAGRTGRGLPRVMVYREASHHGQSDAHERQRDPAAGTGSSRGEPGESRWGPGPTSHSDRGTRAPWASGHLTNLRPPGPLCQQGLSGSKHGLLSPWPCSHGLNAMWGVCVFPEPLTLLPRPECHVGQVTFKLSRNSSASLPPTQHLGLLSAPMRKFKLPADWLAEIRAWLPGADKASGVTCFAGKEKKEKEQSTVSWDWQLPGAFFAAGEQQRDLWHQWDKNAFGGLALCFRGPRSP</sequence>
<protein>
    <submittedName>
        <fullName evidence="3">Uncharacterized protein</fullName>
    </submittedName>
</protein>
<reference evidence="3 4" key="1">
    <citation type="journal article" date="2022" name="Gigascience">
        <title>A chromosome-level genome assembly and annotation of the desert horned lizard, Phrynosoma platyrhinos, provides insight into chromosomal rearrangements among reptiles.</title>
        <authorList>
            <person name="Koochekian N."/>
            <person name="Ascanio A."/>
            <person name="Farleigh K."/>
            <person name="Card D.C."/>
            <person name="Schield D.R."/>
            <person name="Castoe T.A."/>
            <person name="Jezkova T."/>
        </authorList>
    </citation>
    <scope>NUCLEOTIDE SEQUENCE [LARGE SCALE GENOMIC DNA]</scope>
    <source>
        <strain evidence="3">NK-2021</strain>
    </source>
</reference>
<dbReference type="Proteomes" id="UP000826234">
    <property type="component" value="Unassembled WGS sequence"/>
</dbReference>
<comment type="caution">
    <text evidence="3">The sequence shown here is derived from an EMBL/GenBank/DDBJ whole genome shotgun (WGS) entry which is preliminary data.</text>
</comment>
<proteinExistence type="predicted"/>
<keyword evidence="2" id="KW-1133">Transmembrane helix</keyword>
<accession>A0ABQ7TM07</accession>
<organism evidence="3 4">
    <name type="scientific">Phrynosoma platyrhinos</name>
    <name type="common">Desert horned lizard</name>
    <dbReference type="NCBI Taxonomy" id="52577"/>
    <lineage>
        <taxon>Eukaryota</taxon>
        <taxon>Metazoa</taxon>
        <taxon>Chordata</taxon>
        <taxon>Craniata</taxon>
        <taxon>Vertebrata</taxon>
        <taxon>Euteleostomi</taxon>
        <taxon>Lepidosauria</taxon>
        <taxon>Squamata</taxon>
        <taxon>Bifurcata</taxon>
        <taxon>Unidentata</taxon>
        <taxon>Episquamata</taxon>
        <taxon>Toxicofera</taxon>
        <taxon>Iguania</taxon>
        <taxon>Phrynosomatidae</taxon>
        <taxon>Phrynosomatinae</taxon>
        <taxon>Phrynosoma</taxon>
    </lineage>
</organism>